<dbReference type="InterPro" id="IPR002153">
    <property type="entry name" value="TRPC_channel"/>
</dbReference>
<dbReference type="GO" id="GO:0051480">
    <property type="term" value="P:regulation of cytosolic calcium ion concentration"/>
    <property type="evidence" value="ECO:0007669"/>
    <property type="project" value="TreeGrafter"/>
</dbReference>
<dbReference type="EMBL" id="JAEHOC010000002">
    <property type="protein sequence ID" value="KAG2444473.1"/>
    <property type="molecule type" value="Genomic_DNA"/>
</dbReference>
<evidence type="ECO:0000313" key="11">
    <source>
        <dbReference type="EMBL" id="KAG2444473.1"/>
    </source>
</evidence>
<feature type="compositionally biased region" description="Low complexity" evidence="8">
    <location>
        <begin position="97"/>
        <end position="106"/>
    </location>
</feature>
<keyword evidence="5" id="KW-0406">Ion transport</keyword>
<dbReference type="Pfam" id="PF00520">
    <property type="entry name" value="Ion_trans"/>
    <property type="match status" value="1"/>
</dbReference>
<keyword evidence="2" id="KW-0813">Transport</keyword>
<evidence type="ECO:0000256" key="4">
    <source>
        <dbReference type="ARBA" id="ARBA00022989"/>
    </source>
</evidence>
<feature type="transmembrane region" description="Helical" evidence="9">
    <location>
        <begin position="790"/>
        <end position="810"/>
    </location>
</feature>
<feature type="transmembrane region" description="Helical" evidence="9">
    <location>
        <begin position="556"/>
        <end position="578"/>
    </location>
</feature>
<proteinExistence type="predicted"/>
<dbReference type="SUPFAM" id="SSF48403">
    <property type="entry name" value="Ankyrin repeat"/>
    <property type="match status" value="1"/>
</dbReference>
<dbReference type="InterPro" id="IPR036770">
    <property type="entry name" value="Ankyrin_rpt-contain_sf"/>
</dbReference>
<evidence type="ECO:0000256" key="9">
    <source>
        <dbReference type="SAM" id="Phobius"/>
    </source>
</evidence>
<dbReference type="Proteomes" id="UP000650467">
    <property type="component" value="Unassembled WGS sequence"/>
</dbReference>
<evidence type="ECO:0000256" key="6">
    <source>
        <dbReference type="ARBA" id="ARBA00023136"/>
    </source>
</evidence>
<feature type="compositionally biased region" description="Low complexity" evidence="8">
    <location>
        <begin position="484"/>
        <end position="499"/>
    </location>
</feature>
<evidence type="ECO:0000313" key="12">
    <source>
        <dbReference type="Proteomes" id="UP000650467"/>
    </source>
</evidence>
<feature type="region of interest" description="Disordered" evidence="8">
    <location>
        <begin position="1116"/>
        <end position="1148"/>
    </location>
</feature>
<dbReference type="AlphaFoldDB" id="A0A836B1C5"/>
<feature type="compositionally biased region" description="Low complexity" evidence="8">
    <location>
        <begin position="426"/>
        <end position="436"/>
    </location>
</feature>
<feature type="region of interest" description="Disordered" evidence="8">
    <location>
        <begin position="406"/>
        <end position="527"/>
    </location>
</feature>
<protein>
    <recommendedName>
        <fullName evidence="10">Ion transport domain-containing protein</fullName>
    </recommendedName>
</protein>
<dbReference type="GO" id="GO:0070679">
    <property type="term" value="F:inositol 1,4,5 trisphosphate binding"/>
    <property type="evidence" value="ECO:0007669"/>
    <property type="project" value="TreeGrafter"/>
</dbReference>
<gene>
    <name evidence="11" type="ORF">HXX76_001225</name>
</gene>
<feature type="domain" description="Ion transport" evidence="10">
    <location>
        <begin position="819"/>
        <end position="1053"/>
    </location>
</feature>
<evidence type="ECO:0000256" key="7">
    <source>
        <dbReference type="ARBA" id="ARBA00023303"/>
    </source>
</evidence>
<dbReference type="InterPro" id="IPR005821">
    <property type="entry name" value="Ion_trans_dom"/>
</dbReference>
<evidence type="ECO:0000256" key="2">
    <source>
        <dbReference type="ARBA" id="ARBA00022448"/>
    </source>
</evidence>
<organism evidence="11 12">
    <name type="scientific">Chlamydomonas incerta</name>
    <dbReference type="NCBI Taxonomy" id="51695"/>
    <lineage>
        <taxon>Eukaryota</taxon>
        <taxon>Viridiplantae</taxon>
        <taxon>Chlorophyta</taxon>
        <taxon>core chlorophytes</taxon>
        <taxon>Chlorophyceae</taxon>
        <taxon>CS clade</taxon>
        <taxon>Chlamydomonadales</taxon>
        <taxon>Chlamydomonadaceae</taxon>
        <taxon>Chlamydomonas</taxon>
    </lineage>
</organism>
<feature type="compositionally biased region" description="Gly residues" evidence="8">
    <location>
        <begin position="1120"/>
        <end position="1148"/>
    </location>
</feature>
<dbReference type="GO" id="GO:0015279">
    <property type="term" value="F:store-operated calcium channel activity"/>
    <property type="evidence" value="ECO:0007669"/>
    <property type="project" value="TreeGrafter"/>
</dbReference>
<dbReference type="OrthoDB" id="2373987at2759"/>
<keyword evidence="6 9" id="KW-0472">Membrane</keyword>
<dbReference type="GO" id="GO:0005886">
    <property type="term" value="C:plasma membrane"/>
    <property type="evidence" value="ECO:0007669"/>
    <property type="project" value="TreeGrafter"/>
</dbReference>
<dbReference type="PANTHER" id="PTHR10117">
    <property type="entry name" value="TRANSIENT RECEPTOR POTENTIAL CHANNEL"/>
    <property type="match status" value="1"/>
</dbReference>
<feature type="transmembrane region" description="Helical" evidence="9">
    <location>
        <begin position="933"/>
        <end position="952"/>
    </location>
</feature>
<feature type="transmembrane region" description="Helical" evidence="9">
    <location>
        <begin position="728"/>
        <end position="752"/>
    </location>
</feature>
<evidence type="ECO:0000259" key="10">
    <source>
        <dbReference type="Pfam" id="PF00520"/>
    </source>
</evidence>
<evidence type="ECO:0000256" key="1">
    <source>
        <dbReference type="ARBA" id="ARBA00004141"/>
    </source>
</evidence>
<accession>A0A836B1C5</accession>
<reference evidence="11" key="1">
    <citation type="journal article" date="2020" name="bioRxiv">
        <title>Comparative genomics of Chlamydomonas.</title>
        <authorList>
            <person name="Craig R.J."/>
            <person name="Hasan A.R."/>
            <person name="Ness R.W."/>
            <person name="Keightley P.D."/>
        </authorList>
    </citation>
    <scope>NUCLEOTIDE SEQUENCE</scope>
    <source>
        <strain evidence="11">SAG 7.73</strain>
    </source>
</reference>
<comment type="subcellular location">
    <subcellularLocation>
        <location evidence="1">Membrane</location>
        <topology evidence="1">Multi-pass membrane protein</topology>
    </subcellularLocation>
</comment>
<dbReference type="GO" id="GO:0034703">
    <property type="term" value="C:cation channel complex"/>
    <property type="evidence" value="ECO:0007669"/>
    <property type="project" value="TreeGrafter"/>
</dbReference>
<keyword evidence="7" id="KW-0407">Ion channel</keyword>
<sequence length="1226" mass="130317">MVTEVEVDRHKDVGEINNLRAAAECGRLGTYRYLKEKKGFDILEGDWPYKYSSVLYAAYGNEYKVLQLIAHRYAATVDAEGRLGPPAAVLREREKQQAAQLRQQAPQPSPQHRKGWHWHQASLVKGGTASCVEGMLVEGGKPLTPLRLHGTPCWLGKNSVHVTAYQGHVATTLYLVELDLMGQFRGYGDGFTAKGRSVDLFTARDTFGKTPLEWAASQGHTDALEVLLLHALYRLLPDKWPAPGDSQPGTKPQPAAVWTARRRIADTLHRLSLDFDNTAALPDALLDGPAPAEPPEGEASKQPGASEGGHHHHLHTGGEQFADSSSGGGDAAAAAVAAAACRVAGADGAAAHGTGGSHAASYAAAMANPKRGFFRELLKQLDEERPAAGCRAAAGQVAAKLLRALSGKSSAHGDDSRRRRVGSKGAGVSAATAVGAGEQGRYSRQPTDGVGCGGDESGAKSGGSPPSKPSPGTPQQSDAPGTPAAAGRSRGRRGSSSGADGRRAVKAHRPAPGSDEEAEGQGETQEERALEALLEESESDEDGWADEDQGVITPRLLLQLAAAVAAADMNVLGVLLYVQDLLASALYYEPLAARCGAWVQQLLDTCQNKKHVQVARATRGAAGAAAAEPPGAEAADVADVHVVILGADASSGSAAANPTAPTSRGTSGGTCSAAARGSAAATSSLAALEDLADPISFALQVRDKEFMAHRLIQQVFTEKWDTMGISDYANNVVGAAWGAFVMCLAFSSWLLLCPLGLAARAASLGGYQLMQRGKVVVDSRFPWHVPLYRWVLHVGTLVAYVVCLSVKVFVEGTGDHLGVRITALSTALAAWSVAILVDEAQDLAETGWQTYCSDWWNLNDVVMAATYVTSWALRVASIDSPDEISLQLWSNDLLSLAVVVAYARLFSMLELSQGFGPLIQMVVLMLFKDVSRFILIAAVVLLGFGVSLNAMFAPVCLDRQWQASEDGGDGGDGAMVCVTYTLWAYNWDKNGVFGAMNYLQYMSLGYASASDLEQKRVTGNLFYFVFIICTAIVLLNLFIAMMADTYTRVTAKAETEYRYRKALIMVDYYSREAVFPPLNLLALALGLAGNAARLAALGAWRLAAACGRAARGGPVAAAGSTGGGGSRAAGRAGGSRAGAAGSRGMGPPGNVGRRWPGWFYLVPLRKREHAPLFNWFFPKGSDRVDVIHLRRRVFGVWLQRAVLAWSRERQAEDLYGRRVVGRQQAE</sequence>
<dbReference type="PANTHER" id="PTHR10117:SF54">
    <property type="entry name" value="TRANSIENT RECEPTOR POTENTIAL-GAMMA PROTEIN"/>
    <property type="match status" value="1"/>
</dbReference>
<keyword evidence="4 9" id="KW-1133">Transmembrane helix</keyword>
<evidence type="ECO:0000256" key="3">
    <source>
        <dbReference type="ARBA" id="ARBA00022692"/>
    </source>
</evidence>
<feature type="region of interest" description="Disordered" evidence="8">
    <location>
        <begin position="92"/>
        <end position="116"/>
    </location>
</feature>
<comment type="caution">
    <text evidence="11">The sequence shown here is derived from an EMBL/GenBank/DDBJ whole genome shotgun (WGS) entry which is preliminary data.</text>
</comment>
<feature type="transmembrane region" description="Helical" evidence="9">
    <location>
        <begin position="1021"/>
        <end position="1043"/>
    </location>
</feature>
<evidence type="ECO:0000256" key="5">
    <source>
        <dbReference type="ARBA" id="ARBA00023065"/>
    </source>
</evidence>
<evidence type="ECO:0000256" key="8">
    <source>
        <dbReference type="SAM" id="MobiDB-lite"/>
    </source>
</evidence>
<dbReference type="Gene3D" id="1.25.40.20">
    <property type="entry name" value="Ankyrin repeat-containing domain"/>
    <property type="match status" value="1"/>
</dbReference>
<name>A0A836B1C5_CHLIN</name>
<keyword evidence="12" id="KW-1185">Reference proteome</keyword>
<feature type="region of interest" description="Disordered" evidence="8">
    <location>
        <begin position="282"/>
        <end position="329"/>
    </location>
</feature>
<keyword evidence="3 9" id="KW-0812">Transmembrane</keyword>